<dbReference type="FunCoup" id="A0A165IWW3">
    <property type="interactions" value="795"/>
</dbReference>
<proteinExistence type="inferred from homology"/>
<dbReference type="Proteomes" id="UP000076632">
    <property type="component" value="Unassembled WGS sequence"/>
</dbReference>
<name>A0A165IWW3_XYLHT</name>
<dbReference type="InterPro" id="IPR005654">
    <property type="entry name" value="ATPase_AFG1-like"/>
</dbReference>
<dbReference type="GO" id="GO:0016887">
    <property type="term" value="F:ATP hydrolysis activity"/>
    <property type="evidence" value="ECO:0007669"/>
    <property type="project" value="InterPro"/>
</dbReference>
<dbReference type="FunFam" id="3.40.50.300:FF:001493">
    <property type="entry name" value="Mitochondrial ATPase (Afg1), putative"/>
    <property type="match status" value="1"/>
</dbReference>
<dbReference type="EMBL" id="KV407455">
    <property type="protein sequence ID" value="KZF25488.1"/>
    <property type="molecule type" value="Genomic_DNA"/>
</dbReference>
<dbReference type="GeneID" id="28899922"/>
<feature type="compositionally biased region" description="Basic and acidic residues" evidence="4">
    <location>
        <begin position="621"/>
        <end position="630"/>
    </location>
</feature>
<dbReference type="OMA" id="ARRFINM"/>
<dbReference type="InParanoid" id="A0A165IWW3"/>
<keyword evidence="6" id="KW-1185">Reference proteome</keyword>
<keyword evidence="2" id="KW-0547">Nucleotide-binding</keyword>
<evidence type="ECO:0008006" key="7">
    <source>
        <dbReference type="Google" id="ProtNLM"/>
    </source>
</evidence>
<dbReference type="RefSeq" id="XP_018191043.1">
    <property type="nucleotide sequence ID" value="XM_018334785.1"/>
</dbReference>
<dbReference type="GO" id="GO:0034599">
    <property type="term" value="P:cellular response to oxidative stress"/>
    <property type="evidence" value="ECO:0007669"/>
    <property type="project" value="EnsemblFungi"/>
</dbReference>
<keyword evidence="3" id="KW-0067">ATP-binding</keyword>
<dbReference type="PANTHER" id="PTHR12169:SF6">
    <property type="entry name" value="AFG1-LIKE ATPASE"/>
    <property type="match status" value="1"/>
</dbReference>
<evidence type="ECO:0000256" key="2">
    <source>
        <dbReference type="ARBA" id="ARBA00022741"/>
    </source>
</evidence>
<accession>A0A165IWW3</accession>
<dbReference type="AlphaFoldDB" id="A0A165IWW3"/>
<evidence type="ECO:0000256" key="3">
    <source>
        <dbReference type="ARBA" id="ARBA00022840"/>
    </source>
</evidence>
<organism evidence="5 6">
    <name type="scientific">Xylona heveae (strain CBS 132557 / TC161)</name>
    <dbReference type="NCBI Taxonomy" id="1328760"/>
    <lineage>
        <taxon>Eukaryota</taxon>
        <taxon>Fungi</taxon>
        <taxon>Dikarya</taxon>
        <taxon>Ascomycota</taxon>
        <taxon>Pezizomycotina</taxon>
        <taxon>Xylonomycetes</taxon>
        <taxon>Xylonales</taxon>
        <taxon>Xylonaceae</taxon>
        <taxon>Xylona</taxon>
    </lineage>
</organism>
<evidence type="ECO:0000256" key="1">
    <source>
        <dbReference type="ARBA" id="ARBA00010322"/>
    </source>
</evidence>
<dbReference type="Gene3D" id="3.40.50.300">
    <property type="entry name" value="P-loop containing nucleotide triphosphate hydrolases"/>
    <property type="match status" value="1"/>
</dbReference>
<dbReference type="Pfam" id="PF03969">
    <property type="entry name" value="AFG1_ATPase"/>
    <property type="match status" value="1"/>
</dbReference>
<gene>
    <name evidence="5" type="ORF">L228DRAFT_265956</name>
</gene>
<feature type="region of interest" description="Disordered" evidence="4">
    <location>
        <begin position="457"/>
        <end position="509"/>
    </location>
</feature>
<reference evidence="5 6" key="1">
    <citation type="journal article" date="2016" name="Fungal Biol.">
        <title>The genome of Xylona heveae provides a window into fungal endophytism.</title>
        <authorList>
            <person name="Gazis R."/>
            <person name="Kuo A."/>
            <person name="Riley R."/>
            <person name="LaButti K."/>
            <person name="Lipzen A."/>
            <person name="Lin J."/>
            <person name="Amirebrahimi M."/>
            <person name="Hesse C.N."/>
            <person name="Spatafora J.W."/>
            <person name="Henrissat B."/>
            <person name="Hainaut M."/>
            <person name="Grigoriev I.V."/>
            <person name="Hibbett D.S."/>
        </authorList>
    </citation>
    <scope>NUCLEOTIDE SEQUENCE [LARGE SCALE GENOMIC DNA]</scope>
    <source>
        <strain evidence="5 6">TC161</strain>
    </source>
</reference>
<dbReference type="GO" id="GO:0005743">
    <property type="term" value="C:mitochondrial inner membrane"/>
    <property type="evidence" value="ECO:0007669"/>
    <property type="project" value="EnsemblFungi"/>
</dbReference>
<comment type="similarity">
    <text evidence="1">Belongs to the AFG1 ATPase family.</text>
</comment>
<dbReference type="PANTHER" id="PTHR12169">
    <property type="entry name" value="ATPASE N2B"/>
    <property type="match status" value="1"/>
</dbReference>
<dbReference type="STRING" id="1328760.A0A165IWW3"/>
<protein>
    <recommendedName>
        <fullName evidence="7">AFG1-like ATPase</fullName>
    </recommendedName>
</protein>
<evidence type="ECO:0000313" key="6">
    <source>
        <dbReference type="Proteomes" id="UP000076632"/>
    </source>
</evidence>
<dbReference type="SUPFAM" id="SSF52540">
    <property type="entry name" value="P-loop containing nucleoside triphosphate hydrolases"/>
    <property type="match status" value="1"/>
</dbReference>
<feature type="region of interest" description="Disordered" evidence="4">
    <location>
        <begin position="572"/>
        <end position="630"/>
    </location>
</feature>
<evidence type="ECO:0000313" key="5">
    <source>
        <dbReference type="EMBL" id="KZF25488.1"/>
    </source>
</evidence>
<evidence type="ECO:0000256" key="4">
    <source>
        <dbReference type="SAM" id="MobiDB-lite"/>
    </source>
</evidence>
<dbReference type="NCBIfam" id="NF040713">
    <property type="entry name" value="ZapE"/>
    <property type="match status" value="1"/>
</dbReference>
<dbReference type="OrthoDB" id="548867at2759"/>
<sequence length="630" mass="70063">MNVAHSARGSALRLSLPTNASRGTKRTVCTRCLNAHQLRTTHAFQRSRPLAYRAAHARVSFPSAYNGRTIPKTPLRGLATVSSDDPSTGPLAEYERRVAQGRLKDDDHQRGVIKHLQTLHETLKGYNPAPVEHPTIESLQPRKKSILGSLFSSSSKAHKTQIPPDLPKGLYMYGDVGSGKTMMMDLFHDTLPPNITSKSRIHFNNFMQDVHKRLHLMKMKYGNDVDAVPFVAADLAEQGRVFCFDEFQCTDVADAMILRRLLEALMSHGVVLVTTSNRHPDELYKNGVQRESFIPCITLLKTQLEVINLDSPTDYRKVPRPPSGVYHFPLDGNAQVHADRWFNFLGDLQNDPPHPATHRIWGRNLHVPRVSGNAAVFTFDELIRQPKSAADYLELMRRYQAFIVTDVPGMTHRERDLARRFITFIDTVYESRAKLVLTTAVPLTHLFLSKEELADALRQQQQHEGVNTSPSPSSPSPSSPFSSSSSSSSSSATKPQDVNNDTDTDTDDTSAMMHLLDDLGTSHNMDVLQNSHLFTGDEERFAFARALSRLTEMGSKDWVERDLSSPAKDADLAFSDQGKAHLGGGAKPDDDDKIKKKVGPSGGGAEDMHTREDWSGEAENDNGRAEALKQ</sequence>
<dbReference type="GO" id="GO:0005524">
    <property type="term" value="F:ATP binding"/>
    <property type="evidence" value="ECO:0007669"/>
    <property type="project" value="UniProtKB-KW"/>
</dbReference>
<dbReference type="InterPro" id="IPR027417">
    <property type="entry name" value="P-loop_NTPase"/>
</dbReference>
<feature type="compositionally biased region" description="Low complexity" evidence="4">
    <location>
        <begin position="479"/>
        <end position="491"/>
    </location>
</feature>
<dbReference type="GO" id="GO:0141164">
    <property type="term" value="P:mitochondrial protein quality control"/>
    <property type="evidence" value="ECO:0007669"/>
    <property type="project" value="EnsemblFungi"/>
</dbReference>
<feature type="compositionally biased region" description="Polar residues" evidence="4">
    <location>
        <begin position="458"/>
        <end position="468"/>
    </location>
</feature>